<evidence type="ECO:0000256" key="7">
    <source>
        <dbReference type="RuleBase" id="RU363032"/>
    </source>
</evidence>
<comment type="caution">
    <text evidence="10">The sequence shown here is derived from an EMBL/GenBank/DDBJ whole genome shotgun (WGS) entry which is preliminary data.</text>
</comment>
<organism evidence="10 11">
    <name type="scientific">Nocardioides yefusunii</name>
    <dbReference type="NCBI Taxonomy" id="2500546"/>
    <lineage>
        <taxon>Bacteria</taxon>
        <taxon>Bacillati</taxon>
        <taxon>Actinomycetota</taxon>
        <taxon>Actinomycetes</taxon>
        <taxon>Propionibacteriales</taxon>
        <taxon>Nocardioidaceae</taxon>
        <taxon>Nocardioides</taxon>
    </lineage>
</organism>
<feature type="region of interest" description="Disordered" evidence="8">
    <location>
        <begin position="1"/>
        <end position="40"/>
    </location>
</feature>
<comment type="similarity">
    <text evidence="7">Belongs to the binding-protein-dependent transport system permease family.</text>
</comment>
<feature type="transmembrane region" description="Helical" evidence="7">
    <location>
        <begin position="148"/>
        <end position="171"/>
    </location>
</feature>
<comment type="subcellular location">
    <subcellularLocation>
        <location evidence="1 7">Cell membrane</location>
        <topology evidence="1 7">Multi-pass membrane protein</topology>
    </subcellularLocation>
</comment>
<evidence type="ECO:0000256" key="4">
    <source>
        <dbReference type="ARBA" id="ARBA00022692"/>
    </source>
</evidence>
<feature type="domain" description="ABC transmembrane type-1" evidence="9">
    <location>
        <begin position="148"/>
        <end position="344"/>
    </location>
</feature>
<dbReference type="InterPro" id="IPR045621">
    <property type="entry name" value="BPD_transp_1_N"/>
</dbReference>
<dbReference type="InterPro" id="IPR000515">
    <property type="entry name" value="MetI-like"/>
</dbReference>
<evidence type="ECO:0000256" key="6">
    <source>
        <dbReference type="ARBA" id="ARBA00023136"/>
    </source>
</evidence>
<reference evidence="11" key="1">
    <citation type="journal article" date="2019" name="Int. J. Syst. Evol. Microbiol.">
        <title>The Global Catalogue of Microorganisms (GCM) 10K type strain sequencing project: providing services to taxonomists for standard genome sequencing and annotation.</title>
        <authorList>
            <consortium name="The Broad Institute Genomics Platform"/>
            <consortium name="The Broad Institute Genome Sequencing Center for Infectious Disease"/>
            <person name="Wu L."/>
            <person name="Ma J."/>
        </authorList>
    </citation>
    <scope>NUCLEOTIDE SEQUENCE [LARGE SCALE GENOMIC DNA]</scope>
    <source>
        <strain evidence="11">DFY28</strain>
    </source>
</reference>
<name>A0ABW1R0T9_9ACTN</name>
<feature type="transmembrane region" description="Helical" evidence="7">
    <location>
        <begin position="183"/>
        <end position="208"/>
    </location>
</feature>
<dbReference type="Gene3D" id="1.10.3720.10">
    <property type="entry name" value="MetI-like"/>
    <property type="match status" value="1"/>
</dbReference>
<keyword evidence="6 7" id="KW-0472">Membrane</keyword>
<evidence type="ECO:0000259" key="9">
    <source>
        <dbReference type="PROSITE" id="PS50928"/>
    </source>
</evidence>
<dbReference type="Pfam" id="PF00528">
    <property type="entry name" value="BPD_transp_1"/>
    <property type="match status" value="1"/>
</dbReference>
<dbReference type="PROSITE" id="PS50928">
    <property type="entry name" value="ABC_TM1"/>
    <property type="match status" value="1"/>
</dbReference>
<dbReference type="CDD" id="cd06261">
    <property type="entry name" value="TM_PBP2"/>
    <property type="match status" value="1"/>
</dbReference>
<dbReference type="Pfam" id="PF19300">
    <property type="entry name" value="BPD_transp_1_N"/>
    <property type="match status" value="1"/>
</dbReference>
<proteinExistence type="inferred from homology"/>
<dbReference type="PANTHER" id="PTHR43163:SF6">
    <property type="entry name" value="DIPEPTIDE TRANSPORT SYSTEM PERMEASE PROTEIN DPPB-RELATED"/>
    <property type="match status" value="1"/>
</dbReference>
<feature type="transmembrane region" description="Helical" evidence="7">
    <location>
        <begin position="63"/>
        <end position="81"/>
    </location>
</feature>
<evidence type="ECO:0000313" key="10">
    <source>
        <dbReference type="EMBL" id="MFC6154933.1"/>
    </source>
</evidence>
<protein>
    <submittedName>
        <fullName evidence="10">ABC transporter permease</fullName>
    </submittedName>
</protein>
<dbReference type="SUPFAM" id="SSF161098">
    <property type="entry name" value="MetI-like"/>
    <property type="match status" value="1"/>
</dbReference>
<keyword evidence="4 7" id="KW-0812">Transmembrane</keyword>
<evidence type="ECO:0000256" key="1">
    <source>
        <dbReference type="ARBA" id="ARBA00004651"/>
    </source>
</evidence>
<feature type="transmembrane region" description="Helical" evidence="7">
    <location>
        <begin position="325"/>
        <end position="347"/>
    </location>
</feature>
<dbReference type="InterPro" id="IPR035906">
    <property type="entry name" value="MetI-like_sf"/>
</dbReference>
<dbReference type="PANTHER" id="PTHR43163">
    <property type="entry name" value="DIPEPTIDE TRANSPORT SYSTEM PERMEASE PROTEIN DPPB-RELATED"/>
    <property type="match status" value="1"/>
</dbReference>
<accession>A0ABW1R0T9</accession>
<keyword evidence="5 7" id="KW-1133">Transmembrane helix</keyword>
<dbReference type="RefSeq" id="WP_128221975.1">
    <property type="nucleotide sequence ID" value="NZ_CP034929.1"/>
</dbReference>
<dbReference type="Proteomes" id="UP001596098">
    <property type="component" value="Unassembled WGS sequence"/>
</dbReference>
<evidence type="ECO:0000256" key="2">
    <source>
        <dbReference type="ARBA" id="ARBA00022448"/>
    </source>
</evidence>
<evidence type="ECO:0000256" key="5">
    <source>
        <dbReference type="ARBA" id="ARBA00022989"/>
    </source>
</evidence>
<evidence type="ECO:0000313" key="11">
    <source>
        <dbReference type="Proteomes" id="UP001596098"/>
    </source>
</evidence>
<keyword evidence="2 7" id="KW-0813">Transport</keyword>
<evidence type="ECO:0000256" key="8">
    <source>
        <dbReference type="SAM" id="MobiDB-lite"/>
    </source>
</evidence>
<keyword evidence="11" id="KW-1185">Reference proteome</keyword>
<feature type="transmembrane region" description="Helical" evidence="7">
    <location>
        <begin position="214"/>
        <end position="238"/>
    </location>
</feature>
<keyword evidence="3" id="KW-1003">Cell membrane</keyword>
<gene>
    <name evidence="10" type="ORF">ACFPWU_14800</name>
</gene>
<feature type="transmembrane region" description="Helical" evidence="7">
    <location>
        <begin position="283"/>
        <end position="305"/>
    </location>
</feature>
<dbReference type="EMBL" id="JBHSQI010000009">
    <property type="protein sequence ID" value="MFC6154933.1"/>
    <property type="molecule type" value="Genomic_DNA"/>
</dbReference>
<sequence>MTDPLGTVPSSAPADGGTVRYPLDPPPPSDPTRSTPAVPRRRLVDGFTDGAFAYRARRLAGTVVRLLLTVLGLLTLLFFLVRLSGDPAAVLAGTSASAEQLEAIRVQLGLDAPLLQQYVAFLGDVVRLDFGVSIFSQLDAMDLVLEKLPATVLLTVTTVVLALVCGIPAGVTLARGPRPVKVLLDIVITLFQAVPPFVLGVLLVWWFAVKAGVLPAFGSGSFDTVILPTLTLAAFTIARIARMLCAELEAGVDSDHLRTALAKGASRRRVLWRHALPNAFPPVAAMLVVEISYLLSGAVVVEVLFSYNGIGKLLVDSVFARDYPLVQACVFVIGMLVVVVNVVGELLMTRLDPRTTREGA</sequence>
<evidence type="ECO:0000256" key="3">
    <source>
        <dbReference type="ARBA" id="ARBA00022475"/>
    </source>
</evidence>